<organism evidence="2 3">
    <name type="scientific">Tepidibacter hydrothermalis</name>
    <dbReference type="NCBI Taxonomy" id="3036126"/>
    <lineage>
        <taxon>Bacteria</taxon>
        <taxon>Bacillati</taxon>
        <taxon>Bacillota</taxon>
        <taxon>Clostridia</taxon>
        <taxon>Peptostreptococcales</taxon>
        <taxon>Peptostreptococcaceae</taxon>
        <taxon>Tepidibacter</taxon>
    </lineage>
</organism>
<evidence type="ECO:0000313" key="2">
    <source>
        <dbReference type="EMBL" id="WFD09427.1"/>
    </source>
</evidence>
<reference evidence="2 3" key="1">
    <citation type="submission" date="2023-03" db="EMBL/GenBank/DDBJ databases">
        <title>Complete genome sequence of Tepidibacter sp. SWIR-1, isolated from a deep-sea hydrothermal vent.</title>
        <authorList>
            <person name="Li X."/>
        </authorList>
    </citation>
    <scope>NUCLEOTIDE SEQUENCE [LARGE SCALE GENOMIC DNA]</scope>
    <source>
        <strain evidence="2 3">SWIR-1</strain>
    </source>
</reference>
<proteinExistence type="predicted"/>
<feature type="region of interest" description="Disordered" evidence="1">
    <location>
        <begin position="178"/>
        <end position="201"/>
    </location>
</feature>
<dbReference type="EMBL" id="CP120733">
    <property type="protein sequence ID" value="WFD09427.1"/>
    <property type="molecule type" value="Genomic_DNA"/>
</dbReference>
<gene>
    <name evidence="2" type="ORF">P4S50_13655</name>
</gene>
<keyword evidence="3" id="KW-1185">Reference proteome</keyword>
<dbReference type="RefSeq" id="WP_277731352.1">
    <property type="nucleotide sequence ID" value="NZ_CP120733.1"/>
</dbReference>
<evidence type="ECO:0000256" key="1">
    <source>
        <dbReference type="SAM" id="MobiDB-lite"/>
    </source>
</evidence>
<sequence length="224" mass="25825">MITKKINKKIIIIVALTVFLATVIIGGYEATHKYIKTVKSHPNIIMYENFDKLHNNADVVVIAKVIGNRENIVDGKDLGQNGYTLTEIEIKNILKNNKSHKLDVNDKIKMTEPYYIMKDDMFKPDIKNIIDGYTELKDDCIYTLALAWNDEANTYSTKGVYQCKYNIDGKDKEELETWDIKDNSSSNRKKRSLDSQESKNTVQKLRKGLFEKYGSEIQKTLEDN</sequence>
<evidence type="ECO:0000313" key="3">
    <source>
        <dbReference type="Proteomes" id="UP001222800"/>
    </source>
</evidence>
<name>A0ABY8E959_9FIRM</name>
<protein>
    <submittedName>
        <fullName evidence="2">Uncharacterized protein</fullName>
    </submittedName>
</protein>
<accession>A0ABY8E959</accession>
<dbReference type="Proteomes" id="UP001222800">
    <property type="component" value="Chromosome"/>
</dbReference>